<evidence type="ECO:0000313" key="3">
    <source>
        <dbReference type="EMBL" id="MDK4301399.1"/>
    </source>
</evidence>
<dbReference type="Proteomes" id="UP001243856">
    <property type="component" value="Unassembled WGS sequence"/>
</dbReference>
<organism evidence="3 4">
    <name type="scientific">Corynebacterium propinquum</name>
    <dbReference type="NCBI Taxonomy" id="43769"/>
    <lineage>
        <taxon>Bacteria</taxon>
        <taxon>Bacillati</taxon>
        <taxon>Actinomycetota</taxon>
        <taxon>Actinomycetes</taxon>
        <taxon>Mycobacteriales</taxon>
        <taxon>Corynebacteriaceae</taxon>
        <taxon>Corynebacterium</taxon>
    </lineage>
</organism>
<keyword evidence="2" id="KW-0472">Membrane</keyword>
<keyword evidence="4" id="KW-1185">Reference proteome</keyword>
<comment type="caution">
    <text evidence="3">The sequence shown here is derived from an EMBL/GenBank/DDBJ whole genome shotgun (WGS) entry which is preliminary data.</text>
</comment>
<keyword evidence="2" id="KW-1133">Transmembrane helix</keyword>
<proteinExistence type="predicted"/>
<reference evidence="3 4" key="1">
    <citation type="submission" date="2023-05" db="EMBL/GenBank/DDBJ databases">
        <title>Metabolic capabilities are highly conserved among human nasal-associated Corynebacterium species in pangenomic analyses.</title>
        <authorList>
            <person name="Tran T.H."/>
            <person name="Roberts A.Q."/>
            <person name="Escapa I.F."/>
            <person name="Gao W."/>
            <person name="Conlan S."/>
            <person name="Kong H."/>
            <person name="Segre J.A."/>
            <person name="Kelly M.S."/>
            <person name="Lemon K.P."/>
        </authorList>
    </citation>
    <scope>NUCLEOTIDE SEQUENCE [LARGE SCALE GENOMIC DNA]</scope>
    <source>
        <strain evidence="3 4">KPL2811</strain>
    </source>
</reference>
<sequence>MKNNRGGNWDEALSTTMPTSPSGSRWRTHRGMSACPVTIAVLMTVFVAVTGVHSVSRVVRGEQTA</sequence>
<evidence type="ECO:0000256" key="2">
    <source>
        <dbReference type="SAM" id="Phobius"/>
    </source>
</evidence>
<feature type="transmembrane region" description="Helical" evidence="2">
    <location>
        <begin position="34"/>
        <end position="55"/>
    </location>
</feature>
<keyword evidence="2" id="KW-0812">Transmembrane</keyword>
<protein>
    <submittedName>
        <fullName evidence="3">Uncharacterized protein</fullName>
    </submittedName>
</protein>
<accession>A0ABT7G3T6</accession>
<feature type="region of interest" description="Disordered" evidence="1">
    <location>
        <begin position="1"/>
        <end position="29"/>
    </location>
</feature>
<evidence type="ECO:0000256" key="1">
    <source>
        <dbReference type="SAM" id="MobiDB-lite"/>
    </source>
</evidence>
<dbReference type="EMBL" id="JASNVK010000018">
    <property type="protein sequence ID" value="MDK4301399.1"/>
    <property type="molecule type" value="Genomic_DNA"/>
</dbReference>
<feature type="compositionally biased region" description="Polar residues" evidence="1">
    <location>
        <begin position="13"/>
        <end position="25"/>
    </location>
</feature>
<evidence type="ECO:0000313" key="4">
    <source>
        <dbReference type="Proteomes" id="UP001243856"/>
    </source>
</evidence>
<name>A0ABT7G3T6_9CORY</name>
<gene>
    <name evidence="3" type="ORF">QPX45_09145</name>
</gene>
<dbReference type="RefSeq" id="WP_284585903.1">
    <property type="nucleotide sequence ID" value="NZ_JASNVK010000018.1"/>
</dbReference>